<reference evidence="2 3" key="1">
    <citation type="submission" date="2021-01" db="EMBL/GenBank/DDBJ databases">
        <title>Genome public.</title>
        <authorList>
            <person name="Liu C."/>
            <person name="Sun Q."/>
        </authorList>
    </citation>
    <scope>NUCLEOTIDE SEQUENCE [LARGE SCALE GENOMIC DNA]</scope>
    <source>
        <strain evidence="2 3">YIM B02564</strain>
    </source>
</reference>
<sequence length="195" mass="23109">MTPEDYFNKYQYLVDKTIYRMFIDPYGVCRQHRMEMDDLKQYGLEGLFKGCLSYKINKGTHITTHLINNIRWNICEKLKREGFIKYDSNKYNSIEKFNLLSIDNNVPNDKNEPTLDTYHDLIPCKNVHVEEEAISEIKINKLLSELTKKQIEFIKLKAQGYSSGDIGKMYKCTASNVKWHLYQVKNKLKHLREVI</sequence>
<proteinExistence type="predicted"/>
<accession>A0ABS1TIG9</accession>
<dbReference type="Proteomes" id="UP000623967">
    <property type="component" value="Unassembled WGS sequence"/>
</dbReference>
<dbReference type="InterPro" id="IPR013324">
    <property type="entry name" value="RNA_pol_sigma_r3/r4-like"/>
</dbReference>
<keyword evidence="3" id="KW-1185">Reference proteome</keyword>
<dbReference type="Gene3D" id="1.10.1740.10">
    <property type="match status" value="1"/>
</dbReference>
<organism evidence="2 3">
    <name type="scientific">Neobacillus paridis</name>
    <dbReference type="NCBI Taxonomy" id="2803862"/>
    <lineage>
        <taxon>Bacteria</taxon>
        <taxon>Bacillati</taxon>
        <taxon>Bacillota</taxon>
        <taxon>Bacilli</taxon>
        <taxon>Bacillales</taxon>
        <taxon>Bacillaceae</taxon>
        <taxon>Neobacillus</taxon>
    </lineage>
</organism>
<dbReference type="Gene3D" id="1.10.10.10">
    <property type="entry name" value="Winged helix-like DNA-binding domain superfamily/Winged helix DNA-binding domain"/>
    <property type="match status" value="1"/>
</dbReference>
<dbReference type="NCBIfam" id="TIGR02937">
    <property type="entry name" value="sigma70-ECF"/>
    <property type="match status" value="1"/>
</dbReference>
<dbReference type="EMBL" id="JAESWB010000025">
    <property type="protein sequence ID" value="MBL4951113.1"/>
    <property type="molecule type" value="Genomic_DNA"/>
</dbReference>
<dbReference type="InterPro" id="IPR014284">
    <property type="entry name" value="RNA_pol_sigma-70_dom"/>
</dbReference>
<evidence type="ECO:0000259" key="1">
    <source>
        <dbReference type="Pfam" id="PF00196"/>
    </source>
</evidence>
<name>A0ABS1TIG9_9BACI</name>
<gene>
    <name evidence="2" type="ORF">JK635_02510</name>
</gene>
<dbReference type="SUPFAM" id="SSF88659">
    <property type="entry name" value="Sigma3 and sigma4 domains of RNA polymerase sigma factors"/>
    <property type="match status" value="1"/>
</dbReference>
<dbReference type="InterPro" id="IPR013325">
    <property type="entry name" value="RNA_pol_sigma_r2"/>
</dbReference>
<feature type="domain" description="HTH luxR-type" evidence="1">
    <location>
        <begin position="145"/>
        <end position="189"/>
    </location>
</feature>
<comment type="caution">
    <text evidence="2">The sequence shown here is derived from an EMBL/GenBank/DDBJ whole genome shotgun (WGS) entry which is preliminary data.</text>
</comment>
<evidence type="ECO:0000313" key="2">
    <source>
        <dbReference type="EMBL" id="MBL4951113.1"/>
    </source>
</evidence>
<dbReference type="InterPro" id="IPR036388">
    <property type="entry name" value="WH-like_DNA-bd_sf"/>
</dbReference>
<dbReference type="Pfam" id="PF00196">
    <property type="entry name" value="GerE"/>
    <property type="match status" value="1"/>
</dbReference>
<dbReference type="InterPro" id="IPR000792">
    <property type="entry name" value="Tscrpt_reg_LuxR_C"/>
</dbReference>
<protein>
    <submittedName>
        <fullName evidence="2">Sigma-70 family RNA polymerase sigma factor</fullName>
    </submittedName>
</protein>
<evidence type="ECO:0000313" key="3">
    <source>
        <dbReference type="Proteomes" id="UP000623967"/>
    </source>
</evidence>
<dbReference type="RefSeq" id="WP_202652112.1">
    <property type="nucleotide sequence ID" value="NZ_JAESWB010000025.1"/>
</dbReference>
<dbReference type="SUPFAM" id="SSF88946">
    <property type="entry name" value="Sigma2 domain of RNA polymerase sigma factors"/>
    <property type="match status" value="1"/>
</dbReference>